<dbReference type="Pfam" id="PF02698">
    <property type="entry name" value="DUF218"/>
    <property type="match status" value="1"/>
</dbReference>
<dbReference type="InterPro" id="IPR051599">
    <property type="entry name" value="Cell_Envelope_Assoc"/>
</dbReference>
<protein>
    <submittedName>
        <fullName evidence="3">YdcF family protein</fullName>
    </submittedName>
</protein>
<dbReference type="KEGG" id="saca:FFV09_10420"/>
<keyword evidence="4" id="KW-1185">Reference proteome</keyword>
<keyword evidence="1" id="KW-0812">Transmembrane</keyword>
<dbReference type="InterPro" id="IPR003848">
    <property type="entry name" value="DUF218"/>
</dbReference>
<feature type="transmembrane region" description="Helical" evidence="1">
    <location>
        <begin position="103"/>
        <end position="125"/>
    </location>
</feature>
<dbReference type="Gene3D" id="3.40.50.620">
    <property type="entry name" value="HUPs"/>
    <property type="match status" value="1"/>
</dbReference>
<dbReference type="AlphaFoldDB" id="A0A4Y6UU82"/>
<accession>A0A4Y6UU82</accession>
<dbReference type="PANTHER" id="PTHR30336:SF18">
    <property type="entry name" value="MEMBRANE PROTEIN"/>
    <property type="match status" value="1"/>
</dbReference>
<dbReference type="PANTHER" id="PTHR30336">
    <property type="entry name" value="INNER MEMBRANE PROTEIN, PROBABLE PERMEASE"/>
    <property type="match status" value="1"/>
</dbReference>
<feature type="domain" description="DUF218" evidence="2">
    <location>
        <begin position="169"/>
        <end position="319"/>
    </location>
</feature>
<dbReference type="GO" id="GO:0005886">
    <property type="term" value="C:plasma membrane"/>
    <property type="evidence" value="ECO:0007669"/>
    <property type="project" value="TreeGrafter"/>
</dbReference>
<feature type="transmembrane region" description="Helical" evidence="1">
    <location>
        <begin position="59"/>
        <end position="87"/>
    </location>
</feature>
<evidence type="ECO:0000256" key="1">
    <source>
        <dbReference type="SAM" id="Phobius"/>
    </source>
</evidence>
<name>A0A4Y6UU82_SACBS</name>
<evidence type="ECO:0000313" key="4">
    <source>
        <dbReference type="Proteomes" id="UP000316968"/>
    </source>
</evidence>
<dbReference type="OrthoDB" id="9782395at2"/>
<proteinExistence type="predicted"/>
<dbReference type="RefSeq" id="WP_141447776.1">
    <property type="nucleotide sequence ID" value="NZ_CP041217.1"/>
</dbReference>
<keyword evidence="1" id="KW-1133">Transmembrane helix</keyword>
<gene>
    <name evidence="3" type="ORF">FFV09_10420</name>
</gene>
<dbReference type="Proteomes" id="UP000316968">
    <property type="component" value="Chromosome"/>
</dbReference>
<dbReference type="GO" id="GO:0000270">
    <property type="term" value="P:peptidoglycan metabolic process"/>
    <property type="evidence" value="ECO:0007669"/>
    <property type="project" value="TreeGrafter"/>
</dbReference>
<evidence type="ECO:0000313" key="3">
    <source>
        <dbReference type="EMBL" id="QDH21229.1"/>
    </source>
</evidence>
<feature type="transmembrane region" description="Helical" evidence="1">
    <location>
        <begin position="329"/>
        <end position="349"/>
    </location>
</feature>
<dbReference type="CDD" id="cd06259">
    <property type="entry name" value="YdcF-like"/>
    <property type="match status" value="1"/>
</dbReference>
<dbReference type="InterPro" id="IPR014729">
    <property type="entry name" value="Rossmann-like_a/b/a_fold"/>
</dbReference>
<feature type="transmembrane region" description="Helical" evidence="1">
    <location>
        <begin position="30"/>
        <end position="53"/>
    </location>
</feature>
<dbReference type="EMBL" id="CP041217">
    <property type="protein sequence ID" value="QDH21229.1"/>
    <property type="molecule type" value="Genomic_DNA"/>
</dbReference>
<organism evidence="3 4">
    <name type="scientific">Saccharibacillus brassicae</name>
    <dbReference type="NCBI Taxonomy" id="2583377"/>
    <lineage>
        <taxon>Bacteria</taxon>
        <taxon>Bacillati</taxon>
        <taxon>Bacillota</taxon>
        <taxon>Bacilli</taxon>
        <taxon>Bacillales</taxon>
        <taxon>Paenibacillaceae</taxon>
        <taxon>Saccharibacillus</taxon>
    </lineage>
</organism>
<keyword evidence="1" id="KW-0472">Membrane</keyword>
<feature type="transmembrane region" description="Helical" evidence="1">
    <location>
        <begin position="6"/>
        <end position="23"/>
    </location>
</feature>
<sequence>MIFLFSYGLTALILLAFVVSYLRDKRRIRVGMLLTSGLLLLAFSLMISVIQVADDNAAVMYAAAFGALAFVVLLPLLVIGTGAGLLYNARILWRKEGFKPKNLLTLGLGLLIFAYLGLLLFSPLWTDREELALPIGLMTAVTAYFGFVFLCYLVSCVLYNLVRPRAPRDYIVVLGAGLKGDKVTPLLAGRLKRGIAFYRKQEDLLYTPPVFVVSGGKGSDEIISEAAAMRNYLLEQDIPDAQIRMEDQSVNTLENMAFSKKIMDAESGAGKYTCVFATNNFHLFRAGVYARKAGLQADGIGSKTAFYYLPNAFIREYVAILSMYRKWHMLLLGTLVILFGLMALVLWWSNRSLGA</sequence>
<feature type="transmembrane region" description="Helical" evidence="1">
    <location>
        <begin position="131"/>
        <end position="162"/>
    </location>
</feature>
<reference evidence="3 4" key="1">
    <citation type="submission" date="2019-06" db="EMBL/GenBank/DDBJ databases">
        <title>Saccharibacillus brassicae sp. nov., an endophytic bacterium isolated from Chinese cabbage seeds (Brassica pekinensis).</title>
        <authorList>
            <person name="Jiang L."/>
            <person name="Lee J."/>
            <person name="Kim S.W."/>
        </authorList>
    </citation>
    <scope>NUCLEOTIDE SEQUENCE [LARGE SCALE GENOMIC DNA]</scope>
    <source>
        <strain evidence="4">KCTC 43072 / ATSA2</strain>
    </source>
</reference>
<evidence type="ECO:0000259" key="2">
    <source>
        <dbReference type="Pfam" id="PF02698"/>
    </source>
</evidence>
<dbReference type="GO" id="GO:0043164">
    <property type="term" value="P:Gram-negative-bacterium-type cell wall biogenesis"/>
    <property type="evidence" value="ECO:0007669"/>
    <property type="project" value="TreeGrafter"/>
</dbReference>